<accession>A0AAF0CH56</accession>
<dbReference type="EMBL" id="CP119075">
    <property type="protein sequence ID" value="WED63902.1"/>
    <property type="molecule type" value="Genomic_DNA"/>
</dbReference>
<name>A0AAF0CH56_9BACT</name>
<proteinExistence type="predicted"/>
<protein>
    <recommendedName>
        <fullName evidence="4">DUF1579 domain-containing protein</fullName>
    </recommendedName>
</protein>
<evidence type="ECO:0000313" key="3">
    <source>
        <dbReference type="Proteomes" id="UP001218638"/>
    </source>
</evidence>
<dbReference type="Proteomes" id="UP001218638">
    <property type="component" value="Chromosome"/>
</dbReference>
<evidence type="ECO:0008006" key="4">
    <source>
        <dbReference type="Google" id="ProtNLM"/>
    </source>
</evidence>
<keyword evidence="3" id="KW-1185">Reference proteome</keyword>
<evidence type="ECO:0000256" key="1">
    <source>
        <dbReference type="SAM" id="MobiDB-lite"/>
    </source>
</evidence>
<dbReference type="KEGG" id="slom:PXH66_16315"/>
<organism evidence="2 3">
    <name type="scientific">Synoicihabitans lomoniglobus</name>
    <dbReference type="NCBI Taxonomy" id="2909285"/>
    <lineage>
        <taxon>Bacteria</taxon>
        <taxon>Pseudomonadati</taxon>
        <taxon>Verrucomicrobiota</taxon>
        <taxon>Opitutia</taxon>
        <taxon>Opitutales</taxon>
        <taxon>Opitutaceae</taxon>
        <taxon>Synoicihabitans</taxon>
    </lineage>
</organism>
<evidence type="ECO:0000313" key="2">
    <source>
        <dbReference type="EMBL" id="WED63902.1"/>
    </source>
</evidence>
<gene>
    <name evidence="2" type="ORF">PXH66_16315</name>
</gene>
<reference evidence="2" key="1">
    <citation type="submission" date="2023-03" db="EMBL/GenBank/DDBJ databases">
        <title>Lomoglobus Profundus gen. nov., sp. nov., a novel member of the phylum Verrucomicrobia, isolated from deep-marine sediment of South China Sea.</title>
        <authorList>
            <person name="Ahmad T."/>
            <person name="Ishaq S.E."/>
            <person name="Wang F."/>
        </authorList>
    </citation>
    <scope>NUCLEOTIDE SEQUENCE</scope>
    <source>
        <strain evidence="2">LMO-M01</strain>
    </source>
</reference>
<feature type="region of interest" description="Disordered" evidence="1">
    <location>
        <begin position="131"/>
        <end position="155"/>
    </location>
</feature>
<dbReference type="RefSeq" id="WP_330932077.1">
    <property type="nucleotide sequence ID" value="NZ_CP119075.1"/>
</dbReference>
<sequence>MSPVSSAPPPPAEIHDFDFWLGSWEVVTPDGKLVGHNHIEAILGGRVLRENYTTPGTYAGRSFNIYNAAAQRWEQYWVDVTGLALHLTGGLNPAGQMVLQGKRVTPAGTSIVDRITWTPQADGTVRQFWETSSDGGETWAPAFDGRYRPVAPPTP</sequence>
<dbReference type="AlphaFoldDB" id="A0AAF0CH56"/>